<feature type="signal peptide" evidence="1">
    <location>
        <begin position="1"/>
        <end position="28"/>
    </location>
</feature>
<evidence type="ECO:0000256" key="1">
    <source>
        <dbReference type="SAM" id="SignalP"/>
    </source>
</evidence>
<dbReference type="AlphaFoldDB" id="A0A7M5VG02"/>
<sequence length="376" mass="43108">MLKMMEKSLIRIGVVIFLSLALTKISEEALIKEANDEFCTISPVGVINGKVSPPKQIVRYDSGCIFSLDGGFKRKVVPVEKSGDKNILDAHLKSFTFVRTILNNTSFTGRAEMDFCFTTPTSKRISKFNRFQLAYLIHTKRTANYCENAVRVTSKSTRGKYGGWIMIPRDSGTKTVISIIMQWHGRPDRLVYKDQTGIHELNDSLPSITNYVSLTRAINTYNNVLRDGGKFDQGGYPPLSVWIYKYNLVVLARYDNRKYDDKSIRCEADYATIPLNKPKKCLDKLTEKLFLTVIHREPLHNWIDKWNHLKLTIDWRPIGVNSSVSIFKNGRKVKSWEGLLGRHDKNGPYMKYGIYANKYSKNFKLKVAYAFSDIDN</sequence>
<dbReference type="Gene3D" id="2.60.120.200">
    <property type="match status" value="2"/>
</dbReference>
<name>A0A7M5VG02_9CNID</name>
<dbReference type="RefSeq" id="XP_066925248.1">
    <property type="nucleotide sequence ID" value="XM_067069147.1"/>
</dbReference>
<dbReference type="Pfam" id="PF14099">
    <property type="entry name" value="Polysacc_lyase"/>
    <property type="match status" value="1"/>
</dbReference>
<protein>
    <submittedName>
        <fullName evidence="2">Uncharacterized protein</fullName>
    </submittedName>
</protein>
<dbReference type="EnsemblMetazoa" id="CLYHEMT011433.1">
    <property type="protein sequence ID" value="CLYHEMP011433.1"/>
    <property type="gene ID" value="CLYHEMG011433"/>
</dbReference>
<keyword evidence="3" id="KW-1185">Reference proteome</keyword>
<evidence type="ECO:0000313" key="2">
    <source>
        <dbReference type="EnsemblMetazoa" id="CLYHEMP011433.1"/>
    </source>
</evidence>
<feature type="chain" id="PRO_5029716589" evidence="1">
    <location>
        <begin position="29"/>
        <end position="376"/>
    </location>
</feature>
<dbReference type="Proteomes" id="UP000594262">
    <property type="component" value="Unplaced"/>
</dbReference>
<evidence type="ECO:0000313" key="3">
    <source>
        <dbReference type="Proteomes" id="UP000594262"/>
    </source>
</evidence>
<keyword evidence="1" id="KW-0732">Signal</keyword>
<proteinExistence type="predicted"/>
<dbReference type="InterPro" id="IPR025975">
    <property type="entry name" value="Polysacc_lyase"/>
</dbReference>
<reference evidence="2" key="1">
    <citation type="submission" date="2021-01" db="UniProtKB">
        <authorList>
            <consortium name="EnsemblMetazoa"/>
        </authorList>
    </citation>
    <scope>IDENTIFICATION</scope>
</reference>
<organism evidence="2 3">
    <name type="scientific">Clytia hemisphaerica</name>
    <dbReference type="NCBI Taxonomy" id="252671"/>
    <lineage>
        <taxon>Eukaryota</taxon>
        <taxon>Metazoa</taxon>
        <taxon>Cnidaria</taxon>
        <taxon>Hydrozoa</taxon>
        <taxon>Hydroidolina</taxon>
        <taxon>Leptothecata</taxon>
        <taxon>Obeliida</taxon>
        <taxon>Clytiidae</taxon>
        <taxon>Clytia</taxon>
    </lineage>
</organism>
<dbReference type="GeneID" id="136812615"/>
<accession>A0A7M5VG02</accession>